<evidence type="ECO:0000256" key="1">
    <source>
        <dbReference type="ARBA" id="ARBA00022679"/>
    </source>
</evidence>
<reference evidence="4 5" key="1">
    <citation type="journal article" date="2019" name="Int. J. Syst. Evol. Microbiol.">
        <title>The Global Catalogue of Microorganisms (GCM) 10K type strain sequencing project: providing services to taxonomists for standard genome sequencing and annotation.</title>
        <authorList>
            <consortium name="The Broad Institute Genomics Platform"/>
            <consortium name="The Broad Institute Genome Sequencing Center for Infectious Disease"/>
            <person name="Wu L."/>
            <person name="Ma J."/>
        </authorList>
    </citation>
    <scope>NUCLEOTIDE SEQUENCE [LARGE SCALE GENOMIC DNA]</scope>
    <source>
        <strain evidence="4 5">JCM 6833</strain>
    </source>
</reference>
<dbReference type="SUPFAM" id="SSF110857">
    <property type="entry name" value="Gamma-glutamyl cyclotransferase-like"/>
    <property type="match status" value="1"/>
</dbReference>
<evidence type="ECO:0000259" key="3">
    <source>
        <dbReference type="Pfam" id="PF06094"/>
    </source>
</evidence>
<dbReference type="CDD" id="cd06661">
    <property type="entry name" value="GGCT_like"/>
    <property type="match status" value="1"/>
</dbReference>
<dbReference type="InterPro" id="IPR036568">
    <property type="entry name" value="GGCT-like_sf"/>
</dbReference>
<dbReference type="Proteomes" id="UP001501509">
    <property type="component" value="Unassembled WGS sequence"/>
</dbReference>
<evidence type="ECO:0000313" key="5">
    <source>
        <dbReference type="Proteomes" id="UP001501509"/>
    </source>
</evidence>
<name>A0ABN3QA77_9ACTN</name>
<gene>
    <name evidence="4" type="ORF">GCM10010411_65880</name>
</gene>
<dbReference type="Pfam" id="PF06094">
    <property type="entry name" value="GGACT"/>
    <property type="match status" value="1"/>
</dbReference>
<sequence length="134" mass="14740">MTAGLFVYGTLRFPAVLEVLLGRVPDLVPATATGWRVRALPGAVYPGLVADPAGVAEGLLITGLAPAERRLLDDYENDLYEPTLLSLDGGEKAWAYVWKDATEPYDWDPAYFSEHELAAYTENCRLWRGSYGTT</sequence>
<dbReference type="PANTHER" id="PTHR31544">
    <property type="entry name" value="AIG2-LIKE PROTEIN D"/>
    <property type="match status" value="1"/>
</dbReference>
<keyword evidence="5" id="KW-1185">Reference proteome</keyword>
<keyword evidence="1" id="KW-0808">Transferase</keyword>
<dbReference type="InterPro" id="IPR045038">
    <property type="entry name" value="AIG2-like"/>
</dbReference>
<dbReference type="RefSeq" id="WP_344546380.1">
    <property type="nucleotide sequence ID" value="NZ_BAAATD010000010.1"/>
</dbReference>
<dbReference type="InterPro" id="IPR009288">
    <property type="entry name" value="AIG2-like_dom"/>
</dbReference>
<feature type="domain" description="Gamma-glutamylcyclotransferase AIG2-like" evidence="3">
    <location>
        <begin position="5"/>
        <end position="102"/>
    </location>
</feature>
<evidence type="ECO:0000256" key="2">
    <source>
        <dbReference type="ARBA" id="ARBA00030602"/>
    </source>
</evidence>
<dbReference type="InterPro" id="IPR013024">
    <property type="entry name" value="GGCT-like"/>
</dbReference>
<comment type="caution">
    <text evidence="4">The sequence shown here is derived from an EMBL/GenBank/DDBJ whole genome shotgun (WGS) entry which is preliminary data.</text>
</comment>
<accession>A0ABN3QA77</accession>
<organism evidence="4 5">
    <name type="scientific">Actinomadura fulvescens</name>
    <dbReference type="NCBI Taxonomy" id="46160"/>
    <lineage>
        <taxon>Bacteria</taxon>
        <taxon>Bacillati</taxon>
        <taxon>Actinomycetota</taxon>
        <taxon>Actinomycetes</taxon>
        <taxon>Streptosporangiales</taxon>
        <taxon>Thermomonosporaceae</taxon>
        <taxon>Actinomadura</taxon>
    </lineage>
</organism>
<evidence type="ECO:0000313" key="4">
    <source>
        <dbReference type="EMBL" id="GAA2620812.1"/>
    </source>
</evidence>
<dbReference type="Gene3D" id="3.10.490.10">
    <property type="entry name" value="Gamma-glutamyl cyclotransferase-like"/>
    <property type="match status" value="1"/>
</dbReference>
<protein>
    <recommendedName>
        <fullName evidence="2">Putative gamma-glutamylcyclotransferase</fullName>
    </recommendedName>
</protein>
<proteinExistence type="predicted"/>
<dbReference type="PANTHER" id="PTHR31544:SF2">
    <property type="entry name" value="AIG2-LIKE PROTEIN D"/>
    <property type="match status" value="1"/>
</dbReference>
<dbReference type="EMBL" id="BAAATD010000010">
    <property type="protein sequence ID" value="GAA2620812.1"/>
    <property type="molecule type" value="Genomic_DNA"/>
</dbReference>